<protein>
    <submittedName>
        <fullName evidence="2">Uncharacterized protein</fullName>
    </submittedName>
</protein>
<dbReference type="AlphaFoldDB" id="A0A915J088"/>
<evidence type="ECO:0000313" key="2">
    <source>
        <dbReference type="WBParaSite" id="nRc.2.0.1.t19876-RA"/>
    </source>
</evidence>
<organism evidence="1 2">
    <name type="scientific">Romanomermis culicivorax</name>
    <name type="common">Nematode worm</name>
    <dbReference type="NCBI Taxonomy" id="13658"/>
    <lineage>
        <taxon>Eukaryota</taxon>
        <taxon>Metazoa</taxon>
        <taxon>Ecdysozoa</taxon>
        <taxon>Nematoda</taxon>
        <taxon>Enoplea</taxon>
        <taxon>Dorylaimia</taxon>
        <taxon>Mermithida</taxon>
        <taxon>Mermithoidea</taxon>
        <taxon>Mermithidae</taxon>
        <taxon>Romanomermis</taxon>
    </lineage>
</organism>
<name>A0A915J088_ROMCU</name>
<keyword evidence="1" id="KW-1185">Reference proteome</keyword>
<sequence>MRVFTINNPWNGPAGNLSLSVNAFCRAIVEMIPFSREDFMSMEPMASSFNNDLSLPICKISSTSLNRSRTNPNQFCHAYTPFLVGYPGSDGSNVAANSK</sequence>
<accession>A0A915J088</accession>
<dbReference type="WBParaSite" id="nRc.2.0.1.t19876-RA">
    <property type="protein sequence ID" value="nRc.2.0.1.t19876-RA"/>
    <property type="gene ID" value="nRc.2.0.1.g19876"/>
</dbReference>
<evidence type="ECO:0000313" key="1">
    <source>
        <dbReference type="Proteomes" id="UP000887565"/>
    </source>
</evidence>
<dbReference type="Proteomes" id="UP000887565">
    <property type="component" value="Unplaced"/>
</dbReference>
<proteinExistence type="predicted"/>
<reference evidence="2" key="1">
    <citation type="submission" date="2022-11" db="UniProtKB">
        <authorList>
            <consortium name="WormBaseParasite"/>
        </authorList>
    </citation>
    <scope>IDENTIFICATION</scope>
</reference>